<feature type="region of interest" description="Disordered" evidence="3">
    <location>
        <begin position="299"/>
        <end position="324"/>
    </location>
</feature>
<dbReference type="Pfam" id="PF08879">
    <property type="entry name" value="WRC"/>
    <property type="match status" value="1"/>
</dbReference>
<evidence type="ECO:0000256" key="3">
    <source>
        <dbReference type="SAM" id="MobiDB-lite"/>
    </source>
</evidence>
<dbReference type="PANTHER" id="PTHR34122">
    <property type="entry name" value="EXPRESSED PROTEIN-RELATED"/>
    <property type="match status" value="1"/>
</dbReference>
<evidence type="ECO:0000259" key="4">
    <source>
        <dbReference type="PROSITE" id="PS51667"/>
    </source>
</evidence>
<evidence type="ECO:0000313" key="5">
    <source>
        <dbReference type="EMBL" id="THG19987.1"/>
    </source>
</evidence>
<organism evidence="5 6">
    <name type="scientific">Camellia sinensis var. sinensis</name>
    <name type="common">China tea</name>
    <dbReference type="NCBI Taxonomy" id="542762"/>
    <lineage>
        <taxon>Eukaryota</taxon>
        <taxon>Viridiplantae</taxon>
        <taxon>Streptophyta</taxon>
        <taxon>Embryophyta</taxon>
        <taxon>Tracheophyta</taxon>
        <taxon>Spermatophyta</taxon>
        <taxon>Magnoliopsida</taxon>
        <taxon>eudicotyledons</taxon>
        <taxon>Gunneridae</taxon>
        <taxon>Pentapetalae</taxon>
        <taxon>asterids</taxon>
        <taxon>Ericales</taxon>
        <taxon>Theaceae</taxon>
        <taxon>Camellia</taxon>
    </lineage>
</organism>
<comment type="caution">
    <text evidence="5">The sequence shown here is derived from an EMBL/GenBank/DDBJ whole genome shotgun (WGS) entry which is preliminary data.</text>
</comment>
<feature type="compositionally biased region" description="Pro residues" evidence="3">
    <location>
        <begin position="55"/>
        <end position="67"/>
    </location>
</feature>
<keyword evidence="6" id="KW-1185">Reference proteome</keyword>
<dbReference type="PANTHER" id="PTHR34122:SF1">
    <property type="entry name" value="EXPRESSED PROTEIN"/>
    <property type="match status" value="1"/>
</dbReference>
<gene>
    <name evidence="5" type="ORF">TEA_001815</name>
</gene>
<feature type="region of interest" description="Disordered" evidence="3">
    <location>
        <begin position="1"/>
        <end position="72"/>
    </location>
</feature>
<feature type="compositionally biased region" description="Basic and acidic residues" evidence="3">
    <location>
        <begin position="87"/>
        <end position="103"/>
    </location>
</feature>
<feature type="compositionally biased region" description="Gly residues" evidence="3">
    <location>
        <begin position="224"/>
        <end position="233"/>
    </location>
</feature>
<dbReference type="Proteomes" id="UP000306102">
    <property type="component" value="Unassembled WGS sequence"/>
</dbReference>
<dbReference type="InterPro" id="IPR014977">
    <property type="entry name" value="WRC_dom"/>
</dbReference>
<feature type="region of interest" description="Disordered" evidence="3">
    <location>
        <begin position="186"/>
        <end position="233"/>
    </location>
</feature>
<dbReference type="EMBL" id="SDRB02002176">
    <property type="protein sequence ID" value="THG19987.1"/>
    <property type="molecule type" value="Genomic_DNA"/>
</dbReference>
<evidence type="ECO:0000256" key="2">
    <source>
        <dbReference type="PROSITE-ProRule" id="PRU01002"/>
    </source>
</evidence>
<dbReference type="PROSITE" id="PS51667">
    <property type="entry name" value="WRC"/>
    <property type="match status" value="1"/>
</dbReference>
<proteinExistence type="predicted"/>
<evidence type="ECO:0000256" key="1">
    <source>
        <dbReference type="ARBA" id="ARBA00023242"/>
    </source>
</evidence>
<dbReference type="STRING" id="542762.A0A4V3WQE2"/>
<name>A0A4V3WQE2_CAMSN</name>
<feature type="region of interest" description="Disordered" evidence="3">
    <location>
        <begin position="87"/>
        <end position="149"/>
    </location>
</feature>
<comment type="caution">
    <text evidence="2">Lacks conserved residue(s) required for the propagation of feature annotation.</text>
</comment>
<feature type="compositionally biased region" description="Low complexity" evidence="3">
    <location>
        <begin position="8"/>
        <end position="23"/>
    </location>
</feature>
<protein>
    <recommendedName>
        <fullName evidence="4">WRC domain-containing protein</fullName>
    </recommendedName>
</protein>
<feature type="compositionally biased region" description="Pro residues" evidence="3">
    <location>
        <begin position="132"/>
        <end position="141"/>
    </location>
</feature>
<evidence type="ECO:0000313" key="6">
    <source>
        <dbReference type="Proteomes" id="UP000306102"/>
    </source>
</evidence>
<keyword evidence="1" id="KW-0539">Nucleus</keyword>
<reference evidence="5 6" key="1">
    <citation type="journal article" date="2018" name="Proc. Natl. Acad. Sci. U.S.A.">
        <title>Draft genome sequence of Camellia sinensis var. sinensis provides insights into the evolution of the tea genome and tea quality.</title>
        <authorList>
            <person name="Wei C."/>
            <person name="Yang H."/>
            <person name="Wang S."/>
            <person name="Zhao J."/>
            <person name="Liu C."/>
            <person name="Gao L."/>
            <person name="Xia E."/>
            <person name="Lu Y."/>
            <person name="Tai Y."/>
            <person name="She G."/>
            <person name="Sun J."/>
            <person name="Cao H."/>
            <person name="Tong W."/>
            <person name="Gao Q."/>
            <person name="Li Y."/>
            <person name="Deng W."/>
            <person name="Jiang X."/>
            <person name="Wang W."/>
            <person name="Chen Q."/>
            <person name="Zhang S."/>
            <person name="Li H."/>
            <person name="Wu J."/>
            <person name="Wang P."/>
            <person name="Li P."/>
            <person name="Shi C."/>
            <person name="Zheng F."/>
            <person name="Jian J."/>
            <person name="Huang B."/>
            <person name="Shan D."/>
            <person name="Shi M."/>
            <person name="Fang C."/>
            <person name="Yue Y."/>
            <person name="Li F."/>
            <person name="Li D."/>
            <person name="Wei S."/>
            <person name="Han B."/>
            <person name="Jiang C."/>
            <person name="Yin Y."/>
            <person name="Xia T."/>
            <person name="Zhang Z."/>
            <person name="Bennetzen J.L."/>
            <person name="Zhao S."/>
            <person name="Wan X."/>
        </authorList>
    </citation>
    <scope>NUCLEOTIDE SEQUENCE [LARGE SCALE GENOMIC DNA]</scope>
    <source>
        <strain evidence="6">cv. Shuchazao</strain>
        <tissue evidence="5">Leaf</tissue>
    </source>
</reference>
<accession>A0A4V3WQE2</accession>
<feature type="compositionally biased region" description="Basic residues" evidence="3">
    <location>
        <begin position="186"/>
        <end position="196"/>
    </location>
</feature>
<sequence>MRIRKRFPSSSLSSSQPLSDPQLNRSPVAVVLQHLQGGGGRQAHPDGNLICYEPSDPPNQPLPPPSDQHPTIGTARFRWVCSDSTETREVKQKELEGAEAKEESWEEEEKSNDTRKGSIFGAEVGTGSGLLPPTPPTPPPTTASSHQVGSWCEGDYEVVPLKKRRGTFERRGDKDAIIIMEKGRKMKAKMNSKTNKKCVQPNAGDDEQGQGQGMGIENNNVNNTGGGGGGGGVKKLKRGNMIMEGSRCSRVNGRGWRCCQQTLVGYSLCEHHLGKGRLRSITSVRSRAVATIATTATATASAPKKEDSSLVQEEQLGQRLLDDDNVDDEKKPLMITKKRMKLGTVKARSISSLLGQTSNSVVIAPDNNKNTGVL</sequence>
<feature type="domain" description="WRC" evidence="4">
    <location>
        <begin position="242"/>
        <end position="286"/>
    </location>
</feature>
<dbReference type="AlphaFoldDB" id="A0A4V3WQE2"/>